<dbReference type="GO" id="GO:0016787">
    <property type="term" value="F:hydrolase activity"/>
    <property type="evidence" value="ECO:0007669"/>
    <property type="project" value="UniProtKB-KW"/>
</dbReference>
<dbReference type="HAMAP" id="MF_00265">
    <property type="entry name" value="VapC_Nob1"/>
    <property type="match status" value="1"/>
</dbReference>
<keyword evidence="8" id="KW-0800">Toxin</keyword>
<name>M0MMT5_9EURY</name>
<dbReference type="OrthoDB" id="38049at2157"/>
<feature type="binding site" evidence="8">
    <location>
        <position position="92"/>
    </location>
    <ligand>
        <name>Mg(2+)</name>
        <dbReference type="ChEBI" id="CHEBI:18420"/>
    </ligand>
</feature>
<dbReference type="SUPFAM" id="SSF88723">
    <property type="entry name" value="PIN domain-like"/>
    <property type="match status" value="1"/>
</dbReference>
<dbReference type="GO" id="GO:0090729">
    <property type="term" value="F:toxin activity"/>
    <property type="evidence" value="ECO:0007669"/>
    <property type="project" value="UniProtKB-KW"/>
</dbReference>
<dbReference type="Pfam" id="PF01850">
    <property type="entry name" value="PIN"/>
    <property type="match status" value="1"/>
</dbReference>
<comment type="function">
    <text evidence="8">Toxic component of a toxin-antitoxin (TA) system. An RNase.</text>
</comment>
<comment type="caution">
    <text evidence="10">The sequence shown here is derived from an EMBL/GenBank/DDBJ whole genome shotgun (WGS) entry which is preliminary data.</text>
</comment>
<dbReference type="InterPro" id="IPR002716">
    <property type="entry name" value="PIN_dom"/>
</dbReference>
<evidence type="ECO:0000256" key="4">
    <source>
        <dbReference type="ARBA" id="ARBA00022723"/>
    </source>
</evidence>
<evidence type="ECO:0000256" key="6">
    <source>
        <dbReference type="ARBA" id="ARBA00022842"/>
    </source>
</evidence>
<sequence length="126" mass="13753">MLLDTTFLIDLLDQLDAAEDALADLIEGETPVAVSPLTVYETGIGLRESEYARFDEILASMVVLPPGRTESRRALSIQRRLDGQGEPIGDIDSLIAATAVESADSRVLTRNVEEFARVADLDVETY</sequence>
<proteinExistence type="inferred from homology"/>
<organism evidence="10 11">
    <name type="scientific">Halococcus saccharolyticus DSM 5350</name>
    <dbReference type="NCBI Taxonomy" id="1227455"/>
    <lineage>
        <taxon>Archaea</taxon>
        <taxon>Methanobacteriati</taxon>
        <taxon>Methanobacteriota</taxon>
        <taxon>Stenosarchaea group</taxon>
        <taxon>Halobacteria</taxon>
        <taxon>Halobacteriales</taxon>
        <taxon>Halococcaceae</taxon>
        <taxon>Halococcus</taxon>
    </lineage>
</organism>
<dbReference type="RefSeq" id="WP_006076510.1">
    <property type="nucleotide sequence ID" value="NZ_AOMD01000012.1"/>
</dbReference>
<dbReference type="GO" id="GO:0000287">
    <property type="term" value="F:magnesium ion binding"/>
    <property type="evidence" value="ECO:0007669"/>
    <property type="project" value="UniProtKB-UniRule"/>
</dbReference>
<dbReference type="InterPro" id="IPR050556">
    <property type="entry name" value="Type_II_TA_system_RNase"/>
</dbReference>
<accession>M0MMT5</accession>
<dbReference type="EC" id="3.1.-.-" evidence="8"/>
<evidence type="ECO:0000256" key="1">
    <source>
        <dbReference type="ARBA" id="ARBA00001946"/>
    </source>
</evidence>
<keyword evidence="2 8" id="KW-1277">Toxin-antitoxin system</keyword>
<dbReference type="AlphaFoldDB" id="M0MMT5"/>
<evidence type="ECO:0000256" key="3">
    <source>
        <dbReference type="ARBA" id="ARBA00022722"/>
    </source>
</evidence>
<keyword evidence="4 8" id="KW-0479">Metal-binding</keyword>
<dbReference type="STRING" id="1227455.C449_03441"/>
<feature type="binding site" evidence="8">
    <location>
        <position position="4"/>
    </location>
    <ligand>
        <name>Mg(2+)</name>
        <dbReference type="ChEBI" id="CHEBI:18420"/>
    </ligand>
</feature>
<dbReference type="PANTHER" id="PTHR33653">
    <property type="entry name" value="RIBONUCLEASE VAPC2"/>
    <property type="match status" value="1"/>
</dbReference>
<dbReference type="GO" id="GO:0004540">
    <property type="term" value="F:RNA nuclease activity"/>
    <property type="evidence" value="ECO:0007669"/>
    <property type="project" value="InterPro"/>
</dbReference>
<evidence type="ECO:0000313" key="10">
    <source>
        <dbReference type="EMBL" id="EMA46688.1"/>
    </source>
</evidence>
<keyword evidence="5 8" id="KW-0378">Hydrolase</keyword>
<reference evidence="10 11" key="1">
    <citation type="journal article" date="2014" name="PLoS Genet.">
        <title>Phylogenetically driven sequencing of extremely halophilic archaea reveals strategies for static and dynamic osmo-response.</title>
        <authorList>
            <person name="Becker E.A."/>
            <person name="Seitzer P.M."/>
            <person name="Tritt A."/>
            <person name="Larsen D."/>
            <person name="Krusor M."/>
            <person name="Yao A.I."/>
            <person name="Wu D."/>
            <person name="Madern D."/>
            <person name="Eisen J.A."/>
            <person name="Darling A.E."/>
            <person name="Facciotti M.T."/>
        </authorList>
    </citation>
    <scope>NUCLEOTIDE SEQUENCE [LARGE SCALE GENOMIC DNA]</scope>
    <source>
        <strain evidence="10 11">DSM 5350</strain>
    </source>
</reference>
<feature type="domain" description="PIN" evidence="9">
    <location>
        <begin position="1"/>
        <end position="120"/>
    </location>
</feature>
<gene>
    <name evidence="8" type="primary">vapC</name>
    <name evidence="10" type="ORF">C449_03441</name>
</gene>
<dbReference type="InterPro" id="IPR029060">
    <property type="entry name" value="PIN-like_dom_sf"/>
</dbReference>
<dbReference type="Gene3D" id="3.40.50.1010">
    <property type="entry name" value="5'-nuclease"/>
    <property type="match status" value="1"/>
</dbReference>
<evidence type="ECO:0000256" key="2">
    <source>
        <dbReference type="ARBA" id="ARBA00022649"/>
    </source>
</evidence>
<evidence type="ECO:0000256" key="7">
    <source>
        <dbReference type="ARBA" id="ARBA00038093"/>
    </source>
</evidence>
<keyword evidence="11" id="KW-1185">Reference proteome</keyword>
<evidence type="ECO:0000259" key="9">
    <source>
        <dbReference type="Pfam" id="PF01850"/>
    </source>
</evidence>
<comment type="cofactor">
    <cofactor evidence="1 8">
        <name>Mg(2+)</name>
        <dbReference type="ChEBI" id="CHEBI:18420"/>
    </cofactor>
</comment>
<dbReference type="InterPro" id="IPR022907">
    <property type="entry name" value="VapC_family"/>
</dbReference>
<evidence type="ECO:0000256" key="8">
    <source>
        <dbReference type="HAMAP-Rule" id="MF_00265"/>
    </source>
</evidence>
<dbReference type="PATRIC" id="fig|1227455.4.peg.699"/>
<dbReference type="InParanoid" id="M0MMT5"/>
<evidence type="ECO:0000256" key="5">
    <source>
        <dbReference type="ARBA" id="ARBA00022801"/>
    </source>
</evidence>
<dbReference type="PANTHER" id="PTHR33653:SF1">
    <property type="entry name" value="RIBONUCLEASE VAPC2"/>
    <property type="match status" value="1"/>
</dbReference>
<protein>
    <recommendedName>
        <fullName evidence="8">Ribonuclease VapC</fullName>
        <shortName evidence="8">RNase VapC</shortName>
        <ecNumber evidence="8">3.1.-.-</ecNumber>
    </recommendedName>
    <alternativeName>
        <fullName evidence="8">Putative toxin VapC</fullName>
    </alternativeName>
</protein>
<comment type="similarity">
    <text evidence="7 8">Belongs to the PINc/VapC protein family.</text>
</comment>
<evidence type="ECO:0000313" key="11">
    <source>
        <dbReference type="Proteomes" id="UP000011669"/>
    </source>
</evidence>
<keyword evidence="3 8" id="KW-0540">Nuclease</keyword>
<dbReference type="EMBL" id="AOMD01000012">
    <property type="protein sequence ID" value="EMA46688.1"/>
    <property type="molecule type" value="Genomic_DNA"/>
</dbReference>
<keyword evidence="6 8" id="KW-0460">Magnesium</keyword>
<dbReference type="Proteomes" id="UP000011669">
    <property type="component" value="Unassembled WGS sequence"/>
</dbReference>